<name>A0AAY4BX12_9TELE</name>
<dbReference type="Proteomes" id="UP000694580">
    <property type="component" value="Chromosome 12"/>
</dbReference>
<evidence type="ECO:0000256" key="1">
    <source>
        <dbReference type="ARBA" id="ARBA00023319"/>
    </source>
</evidence>
<dbReference type="InterPro" id="IPR013783">
    <property type="entry name" value="Ig-like_fold"/>
</dbReference>
<sequence length="153" mass="17486">MPDKAQLVRKEYARELLSARLKKKYFVQCVCVLDSSVILFKQVGLQLLLKGGGKKTTLFCDISRFYPEQLDVVWLQKNGSQVTSADGDICTGLPAQNQNHTFNLRSQITVQGVQAKNDGAVYICQVRHRTFPQPCRKHKRVYFSCILWRSCCK</sequence>
<organism evidence="3 4">
    <name type="scientific">Denticeps clupeoides</name>
    <name type="common">denticle herring</name>
    <dbReference type="NCBI Taxonomy" id="299321"/>
    <lineage>
        <taxon>Eukaryota</taxon>
        <taxon>Metazoa</taxon>
        <taxon>Chordata</taxon>
        <taxon>Craniata</taxon>
        <taxon>Vertebrata</taxon>
        <taxon>Euteleostomi</taxon>
        <taxon>Actinopterygii</taxon>
        <taxon>Neopterygii</taxon>
        <taxon>Teleostei</taxon>
        <taxon>Clupei</taxon>
        <taxon>Clupeiformes</taxon>
        <taxon>Denticipitoidei</taxon>
        <taxon>Denticipitidae</taxon>
        <taxon>Denticeps</taxon>
    </lineage>
</organism>
<reference evidence="3 4" key="1">
    <citation type="submission" date="2020-06" db="EMBL/GenBank/DDBJ databases">
        <authorList>
            <consortium name="Wellcome Sanger Institute Data Sharing"/>
        </authorList>
    </citation>
    <scope>NUCLEOTIDE SEQUENCE [LARGE SCALE GENOMIC DNA]</scope>
</reference>
<dbReference type="InterPro" id="IPR003597">
    <property type="entry name" value="Ig_C1-set"/>
</dbReference>
<dbReference type="PROSITE" id="PS00290">
    <property type="entry name" value="IG_MHC"/>
    <property type="match status" value="1"/>
</dbReference>
<dbReference type="PANTHER" id="PTHR23411">
    <property type="entry name" value="TAPASIN"/>
    <property type="match status" value="1"/>
</dbReference>
<evidence type="ECO:0000313" key="3">
    <source>
        <dbReference type="Ensembl" id="ENSDCDP00010025369.1"/>
    </source>
</evidence>
<evidence type="ECO:0000313" key="4">
    <source>
        <dbReference type="Proteomes" id="UP000694580"/>
    </source>
</evidence>
<proteinExistence type="predicted"/>
<dbReference type="InterPro" id="IPR003006">
    <property type="entry name" value="Ig/MHC_CS"/>
</dbReference>
<dbReference type="Pfam" id="PF07654">
    <property type="entry name" value="C1-set"/>
    <property type="match status" value="1"/>
</dbReference>
<accession>A0AAY4BX12</accession>
<keyword evidence="4" id="KW-1185">Reference proteome</keyword>
<keyword evidence="1" id="KW-0393">Immunoglobulin domain</keyword>
<dbReference type="Ensembl" id="ENSDCDT00010031459.1">
    <property type="protein sequence ID" value="ENSDCDP00010025369.1"/>
    <property type="gene ID" value="ENSDCDG00010016156.1"/>
</dbReference>
<dbReference type="SUPFAM" id="SSF48726">
    <property type="entry name" value="Immunoglobulin"/>
    <property type="match status" value="1"/>
</dbReference>
<reference evidence="3" key="2">
    <citation type="submission" date="2025-08" db="UniProtKB">
        <authorList>
            <consortium name="Ensembl"/>
        </authorList>
    </citation>
    <scope>IDENTIFICATION</scope>
</reference>
<dbReference type="InterPro" id="IPR036179">
    <property type="entry name" value="Ig-like_dom_sf"/>
</dbReference>
<reference evidence="3" key="3">
    <citation type="submission" date="2025-09" db="UniProtKB">
        <authorList>
            <consortium name="Ensembl"/>
        </authorList>
    </citation>
    <scope>IDENTIFICATION</scope>
</reference>
<dbReference type="SMART" id="SM00407">
    <property type="entry name" value="IGc1"/>
    <property type="match status" value="1"/>
</dbReference>
<dbReference type="AlphaFoldDB" id="A0AAY4BX12"/>
<dbReference type="InterPro" id="IPR007110">
    <property type="entry name" value="Ig-like_dom"/>
</dbReference>
<dbReference type="Gene3D" id="2.60.40.10">
    <property type="entry name" value="Immunoglobulins"/>
    <property type="match status" value="1"/>
</dbReference>
<dbReference type="CDD" id="cd00098">
    <property type="entry name" value="IgC1"/>
    <property type="match status" value="1"/>
</dbReference>
<evidence type="ECO:0000259" key="2">
    <source>
        <dbReference type="PROSITE" id="PS50835"/>
    </source>
</evidence>
<dbReference type="GeneTree" id="ENSGT00940000178369"/>
<feature type="domain" description="Ig-like" evidence="2">
    <location>
        <begin position="53"/>
        <end position="128"/>
    </location>
</feature>
<dbReference type="InterPro" id="IPR050380">
    <property type="entry name" value="Immune_Resp_Modulators"/>
</dbReference>
<dbReference type="PROSITE" id="PS50835">
    <property type="entry name" value="IG_LIKE"/>
    <property type="match status" value="1"/>
</dbReference>
<protein>
    <recommendedName>
        <fullName evidence="2">Ig-like domain-containing protein</fullName>
    </recommendedName>
</protein>